<gene>
    <name evidence="1" type="ORF">AWB65_02328</name>
</gene>
<accession>A0A158GPJ4</accession>
<comment type="caution">
    <text evidence="1">The sequence shown here is derived from an EMBL/GenBank/DDBJ whole genome shotgun (WGS) entry which is preliminary data.</text>
</comment>
<proteinExistence type="predicted"/>
<dbReference type="EMBL" id="FCNW02000009">
    <property type="protein sequence ID" value="SAL34044.1"/>
    <property type="molecule type" value="Genomic_DNA"/>
</dbReference>
<reference evidence="1" key="1">
    <citation type="submission" date="2016-01" db="EMBL/GenBank/DDBJ databases">
        <authorList>
            <person name="Peeters C."/>
        </authorList>
    </citation>
    <scope>NUCLEOTIDE SEQUENCE [LARGE SCALE GENOMIC DNA]</scope>
    <source>
        <strain evidence="1">LMG 22934</strain>
    </source>
</reference>
<protein>
    <submittedName>
        <fullName evidence="1">Uncharacterized protein</fullName>
    </submittedName>
</protein>
<dbReference type="AlphaFoldDB" id="A0A158GPJ4"/>
<dbReference type="Proteomes" id="UP000054977">
    <property type="component" value="Unassembled WGS sequence"/>
</dbReference>
<name>A0A158GPJ4_9BURK</name>
<evidence type="ECO:0000313" key="1">
    <source>
        <dbReference type="EMBL" id="SAL34044.1"/>
    </source>
</evidence>
<keyword evidence="2" id="KW-1185">Reference proteome</keyword>
<dbReference type="RefSeq" id="WP_087667296.1">
    <property type="nucleotide sequence ID" value="NZ_FCNW02000009.1"/>
</dbReference>
<organism evidence="1 2">
    <name type="scientific">Caballeronia humi</name>
    <dbReference type="NCBI Taxonomy" id="326474"/>
    <lineage>
        <taxon>Bacteria</taxon>
        <taxon>Pseudomonadati</taxon>
        <taxon>Pseudomonadota</taxon>
        <taxon>Betaproteobacteria</taxon>
        <taxon>Burkholderiales</taxon>
        <taxon>Burkholderiaceae</taxon>
        <taxon>Caballeronia</taxon>
    </lineage>
</organism>
<evidence type="ECO:0000313" key="2">
    <source>
        <dbReference type="Proteomes" id="UP000054977"/>
    </source>
</evidence>
<sequence>MNTLRITDLPAAETMDHKAMSAVRGGIAYITKPGTSPVGPGGLPPLDSLPYPFGSVFKDLHLPGWPQSPAHPALDPRLQ</sequence>
<dbReference type="OrthoDB" id="9102994at2"/>